<feature type="domain" description="PDZ" evidence="2">
    <location>
        <begin position="307"/>
        <end position="363"/>
    </location>
</feature>
<name>A0A550J600_9BACT</name>
<feature type="signal peptide" evidence="1">
    <location>
        <begin position="1"/>
        <end position="20"/>
    </location>
</feature>
<accession>A0A550J600</accession>
<dbReference type="SUPFAM" id="SSF50156">
    <property type="entry name" value="PDZ domain-like"/>
    <property type="match status" value="1"/>
</dbReference>
<organism evidence="3 4">
    <name type="scientific">Trichloromonas acetexigens</name>
    <dbReference type="NCBI Taxonomy" id="38815"/>
    <lineage>
        <taxon>Bacteria</taxon>
        <taxon>Pseudomonadati</taxon>
        <taxon>Thermodesulfobacteriota</taxon>
        <taxon>Desulfuromonadia</taxon>
        <taxon>Desulfuromonadales</taxon>
        <taxon>Trichloromonadaceae</taxon>
        <taxon>Trichloromonas</taxon>
    </lineage>
</organism>
<evidence type="ECO:0000259" key="2">
    <source>
        <dbReference type="PROSITE" id="PS50106"/>
    </source>
</evidence>
<dbReference type="AlphaFoldDB" id="A0A550J600"/>
<reference evidence="3 4" key="1">
    <citation type="submission" date="2019-07" db="EMBL/GenBank/DDBJ databases">
        <title>Insights of Desulfuromonas acetexigens electromicrobiology.</title>
        <authorList>
            <person name="Katuri K."/>
            <person name="Sapireddy V."/>
            <person name="Shaw D.R."/>
            <person name="Saikaly P."/>
        </authorList>
    </citation>
    <scope>NUCLEOTIDE SEQUENCE [LARGE SCALE GENOMIC DNA]</scope>
    <source>
        <strain evidence="3 4">2873</strain>
    </source>
</reference>
<dbReference type="SMART" id="SM00228">
    <property type="entry name" value="PDZ"/>
    <property type="match status" value="1"/>
</dbReference>
<dbReference type="EMBL" id="VJVV01000016">
    <property type="protein sequence ID" value="TRO78553.1"/>
    <property type="molecule type" value="Genomic_DNA"/>
</dbReference>
<dbReference type="PROSITE" id="PS50106">
    <property type="entry name" value="PDZ"/>
    <property type="match status" value="1"/>
</dbReference>
<dbReference type="RefSeq" id="WP_092054754.1">
    <property type="nucleotide sequence ID" value="NZ_FOJJ01000008.1"/>
</dbReference>
<dbReference type="CDD" id="cd14727">
    <property type="entry name" value="ChanN-like"/>
    <property type="match status" value="1"/>
</dbReference>
<evidence type="ECO:0000256" key="1">
    <source>
        <dbReference type="SAM" id="SignalP"/>
    </source>
</evidence>
<evidence type="ECO:0000313" key="4">
    <source>
        <dbReference type="Proteomes" id="UP000317155"/>
    </source>
</evidence>
<dbReference type="Gene3D" id="2.30.42.10">
    <property type="match status" value="1"/>
</dbReference>
<dbReference type="Gene3D" id="3.40.50.11550">
    <property type="match status" value="1"/>
</dbReference>
<proteinExistence type="predicted"/>
<dbReference type="InterPro" id="IPR036034">
    <property type="entry name" value="PDZ_sf"/>
</dbReference>
<keyword evidence="1" id="KW-0732">Signal</keyword>
<dbReference type="PROSITE" id="PS51257">
    <property type="entry name" value="PROKAR_LIPOPROTEIN"/>
    <property type="match status" value="1"/>
</dbReference>
<feature type="chain" id="PRO_5022029656" evidence="1">
    <location>
        <begin position="21"/>
        <end position="414"/>
    </location>
</feature>
<evidence type="ECO:0000313" key="3">
    <source>
        <dbReference type="EMBL" id="TRO78553.1"/>
    </source>
</evidence>
<keyword evidence="4" id="KW-1185">Reference proteome</keyword>
<dbReference type="OrthoDB" id="9795827at2"/>
<dbReference type="InterPro" id="IPR001478">
    <property type="entry name" value="PDZ"/>
</dbReference>
<gene>
    <name evidence="3" type="ORF">FL622_15645</name>
</gene>
<dbReference type="SUPFAM" id="SSF159501">
    <property type="entry name" value="EreA/ChaN-like"/>
    <property type="match status" value="1"/>
</dbReference>
<dbReference type="Proteomes" id="UP000317155">
    <property type="component" value="Unassembled WGS sequence"/>
</dbReference>
<dbReference type="InterPro" id="IPR007314">
    <property type="entry name" value="Cofac_haem-bd_dom"/>
</dbReference>
<comment type="caution">
    <text evidence="3">The sequence shown here is derived from an EMBL/GenBank/DDBJ whole genome shotgun (WGS) entry which is preliminary data.</text>
</comment>
<dbReference type="Pfam" id="PF13180">
    <property type="entry name" value="PDZ_2"/>
    <property type="match status" value="1"/>
</dbReference>
<sequence length="414" mass="46301">MFSIRSLSLLLLTLALCACAPKTMTANPEQPYPLPREPQLGQIVHLPTGVLVDEARMQAIAGDARIVYVGETHDNPASHRQQVALLRALAERHPGKIALGMEMFVPSQQPILDRWSAGKLSEKEFLKESRWYETWRMDFDYYRELLELARDLRIPLIGLNAEKSLVAAVRAKPTAELTEAEQRQVPEMDLDDPYQKAMTEAILGDHGKHGAIPADGFHRVQTLWDETMAASVVRYLSDPDHADHRLMVVAGGNHVRYGFGIPRRVFRRLPTSYVLVGSTEIVVPADKKDRLMNVKKPKFPMVPYDFLLFTEYEDLGKQEVKLGVMLGEGEDGVVVEGVMPASVGETAGLQKDDRILAIDGEPVAENFDLIYEVKRKKPGDRSTLKIRRGEEELDVPVEFVLPPAGDPHGGMPKK</sequence>
<dbReference type="Pfam" id="PF04187">
    <property type="entry name" value="Cofac_haem_bdg"/>
    <property type="match status" value="1"/>
</dbReference>
<protein>
    <submittedName>
        <fullName evidence="3">PDZ domain-containing protein</fullName>
    </submittedName>
</protein>